<feature type="domain" description="HTH tetR-type" evidence="6">
    <location>
        <begin position="26"/>
        <end position="86"/>
    </location>
</feature>
<feature type="DNA-binding region" description="H-T-H motif" evidence="4">
    <location>
        <begin position="49"/>
        <end position="68"/>
    </location>
</feature>
<evidence type="ECO:0000313" key="7">
    <source>
        <dbReference type="EMBL" id="SFF41295.1"/>
    </source>
</evidence>
<dbReference type="GO" id="GO:0003700">
    <property type="term" value="F:DNA-binding transcription factor activity"/>
    <property type="evidence" value="ECO:0007669"/>
    <property type="project" value="TreeGrafter"/>
</dbReference>
<dbReference type="InterPro" id="IPR036271">
    <property type="entry name" value="Tet_transcr_reg_TetR-rel_C_sf"/>
</dbReference>
<evidence type="ECO:0000313" key="8">
    <source>
        <dbReference type="Proteomes" id="UP000199323"/>
    </source>
</evidence>
<evidence type="ECO:0000256" key="2">
    <source>
        <dbReference type="ARBA" id="ARBA00023125"/>
    </source>
</evidence>
<accession>A0A1I2IG53</accession>
<dbReference type="Pfam" id="PF16859">
    <property type="entry name" value="TetR_C_11"/>
    <property type="match status" value="1"/>
</dbReference>
<name>A0A1I2IG53_9ACTN</name>
<dbReference type="PROSITE" id="PS50977">
    <property type="entry name" value="HTH_TETR_2"/>
    <property type="match status" value="1"/>
</dbReference>
<keyword evidence="1" id="KW-0805">Transcription regulation</keyword>
<gene>
    <name evidence="7" type="ORF">SAMN05216251_113174</name>
</gene>
<evidence type="ECO:0000256" key="5">
    <source>
        <dbReference type="SAM" id="MobiDB-lite"/>
    </source>
</evidence>
<feature type="compositionally biased region" description="Low complexity" evidence="5">
    <location>
        <begin position="1"/>
        <end position="15"/>
    </location>
</feature>
<dbReference type="RefSeq" id="WP_218160107.1">
    <property type="nucleotide sequence ID" value="NZ_FONG01000013.1"/>
</dbReference>
<dbReference type="EMBL" id="FONG01000013">
    <property type="protein sequence ID" value="SFF41295.1"/>
    <property type="molecule type" value="Genomic_DNA"/>
</dbReference>
<dbReference type="InterPro" id="IPR011075">
    <property type="entry name" value="TetR_C"/>
</dbReference>
<evidence type="ECO:0000256" key="3">
    <source>
        <dbReference type="ARBA" id="ARBA00023163"/>
    </source>
</evidence>
<sequence>MTGTRPPGGAPARPGLLAHPTTPRSLRVHDAALRAAAELLAEGGLPATTMDAVVARSGVSKATLYKHWPSRTALAAEAFGLRMADAAAPPDTGSARGDLTEHLRQVSALYAGDHGLVFSQLLAACVIDPGAGSYFREFFLQGRRDAVAELWRRALERGEADPDIDGETAIDLLFGPLVFRLMAGHLPLTRQEADRIAAAALGGLLRRPPPS</sequence>
<organism evidence="7 8">
    <name type="scientific">Actinacidiphila alni</name>
    <dbReference type="NCBI Taxonomy" id="380248"/>
    <lineage>
        <taxon>Bacteria</taxon>
        <taxon>Bacillati</taxon>
        <taxon>Actinomycetota</taxon>
        <taxon>Actinomycetes</taxon>
        <taxon>Kitasatosporales</taxon>
        <taxon>Streptomycetaceae</taxon>
        <taxon>Actinacidiphila</taxon>
    </lineage>
</organism>
<dbReference type="Pfam" id="PF00440">
    <property type="entry name" value="TetR_N"/>
    <property type="match status" value="1"/>
</dbReference>
<dbReference type="PANTHER" id="PTHR30055:SF148">
    <property type="entry name" value="TETR-FAMILY TRANSCRIPTIONAL REGULATOR"/>
    <property type="match status" value="1"/>
</dbReference>
<evidence type="ECO:0000256" key="1">
    <source>
        <dbReference type="ARBA" id="ARBA00023015"/>
    </source>
</evidence>
<evidence type="ECO:0000259" key="6">
    <source>
        <dbReference type="PROSITE" id="PS50977"/>
    </source>
</evidence>
<dbReference type="Gene3D" id="1.10.357.10">
    <property type="entry name" value="Tetracycline Repressor, domain 2"/>
    <property type="match status" value="1"/>
</dbReference>
<dbReference type="InterPro" id="IPR001647">
    <property type="entry name" value="HTH_TetR"/>
</dbReference>
<dbReference type="InterPro" id="IPR050109">
    <property type="entry name" value="HTH-type_TetR-like_transc_reg"/>
</dbReference>
<dbReference type="GO" id="GO:0000976">
    <property type="term" value="F:transcription cis-regulatory region binding"/>
    <property type="evidence" value="ECO:0007669"/>
    <property type="project" value="TreeGrafter"/>
</dbReference>
<dbReference type="AlphaFoldDB" id="A0A1I2IG53"/>
<dbReference type="Proteomes" id="UP000199323">
    <property type="component" value="Unassembled WGS sequence"/>
</dbReference>
<evidence type="ECO:0000256" key="4">
    <source>
        <dbReference type="PROSITE-ProRule" id="PRU00335"/>
    </source>
</evidence>
<keyword evidence="8" id="KW-1185">Reference proteome</keyword>
<dbReference type="SUPFAM" id="SSF46689">
    <property type="entry name" value="Homeodomain-like"/>
    <property type="match status" value="1"/>
</dbReference>
<feature type="region of interest" description="Disordered" evidence="5">
    <location>
        <begin position="1"/>
        <end position="22"/>
    </location>
</feature>
<dbReference type="PANTHER" id="PTHR30055">
    <property type="entry name" value="HTH-TYPE TRANSCRIPTIONAL REGULATOR RUTR"/>
    <property type="match status" value="1"/>
</dbReference>
<dbReference type="SUPFAM" id="SSF48498">
    <property type="entry name" value="Tetracyclin repressor-like, C-terminal domain"/>
    <property type="match status" value="1"/>
</dbReference>
<protein>
    <submittedName>
        <fullName evidence="7">Transcriptional regulator, TetR family</fullName>
    </submittedName>
</protein>
<keyword evidence="2 4" id="KW-0238">DNA-binding</keyword>
<dbReference type="InterPro" id="IPR009057">
    <property type="entry name" value="Homeodomain-like_sf"/>
</dbReference>
<proteinExistence type="predicted"/>
<keyword evidence="3" id="KW-0804">Transcription</keyword>
<dbReference type="STRING" id="380248.SAMN05216251_113174"/>
<dbReference type="Gene3D" id="1.10.10.60">
    <property type="entry name" value="Homeodomain-like"/>
    <property type="match status" value="1"/>
</dbReference>
<reference evidence="7 8" key="1">
    <citation type="submission" date="2016-10" db="EMBL/GenBank/DDBJ databases">
        <authorList>
            <person name="de Groot N.N."/>
        </authorList>
    </citation>
    <scope>NUCLEOTIDE SEQUENCE [LARGE SCALE GENOMIC DNA]</scope>
    <source>
        <strain evidence="7 8">CGMCC 4.3510</strain>
    </source>
</reference>
<dbReference type="PRINTS" id="PR00455">
    <property type="entry name" value="HTHTETR"/>
</dbReference>